<organism evidence="4 5">
    <name type="scientific">Brachionus plicatilis</name>
    <name type="common">Marine rotifer</name>
    <name type="synonym">Brachionus muelleri</name>
    <dbReference type="NCBI Taxonomy" id="10195"/>
    <lineage>
        <taxon>Eukaryota</taxon>
        <taxon>Metazoa</taxon>
        <taxon>Spiralia</taxon>
        <taxon>Gnathifera</taxon>
        <taxon>Rotifera</taxon>
        <taxon>Eurotatoria</taxon>
        <taxon>Monogononta</taxon>
        <taxon>Pseudotrocha</taxon>
        <taxon>Ploima</taxon>
        <taxon>Brachionidae</taxon>
        <taxon>Brachionus</taxon>
    </lineage>
</organism>
<dbReference type="GO" id="GO:0009653">
    <property type="term" value="P:anatomical structure morphogenesis"/>
    <property type="evidence" value="ECO:0007669"/>
    <property type="project" value="TreeGrafter"/>
</dbReference>
<sequence length="236" mass="28149">MLRSLHMALSKKEDIDSECQNLVENSHFLSSEIQFSIKEKIYAQTYLRWCSIIYWEYDCVSSKQFHVFDNQLWVYQENEMVNDRSNLCLKKNQKYTEKYELIKTRELIRNGILIRLTKNRVFIENKSCSSLFWIKPSLKTDLSDFRPNEIKKDNTVQVFNLRNLDDDNYYMNTNVVNLSFGKQWGSNNTKRPSIEFCPCWIIKNFYKADFLINLILGPNFEHKKTGKISDQPANLY</sequence>
<dbReference type="InterPro" id="IPR013790">
    <property type="entry name" value="Dwarfin"/>
</dbReference>
<dbReference type="PANTHER" id="PTHR13703:SF54">
    <property type="entry name" value="MOTHERS AGAINST DECAPENTAPLEGIC HOMOLOG"/>
    <property type="match status" value="1"/>
</dbReference>
<dbReference type="PROSITE" id="PS51076">
    <property type="entry name" value="MH2"/>
    <property type="match status" value="1"/>
</dbReference>
<keyword evidence="5" id="KW-1185">Reference proteome</keyword>
<gene>
    <name evidence="4" type="ORF">BpHYR1_036221</name>
</gene>
<dbReference type="GO" id="GO:0071144">
    <property type="term" value="C:heteromeric SMAD protein complex"/>
    <property type="evidence" value="ECO:0007669"/>
    <property type="project" value="TreeGrafter"/>
</dbReference>
<comment type="caution">
    <text evidence="4">The sequence shown here is derived from an EMBL/GenBank/DDBJ whole genome shotgun (WGS) entry which is preliminary data.</text>
</comment>
<dbReference type="GO" id="GO:0060395">
    <property type="term" value="P:SMAD protein signal transduction"/>
    <property type="evidence" value="ECO:0007669"/>
    <property type="project" value="TreeGrafter"/>
</dbReference>
<dbReference type="GO" id="GO:0030154">
    <property type="term" value="P:cell differentiation"/>
    <property type="evidence" value="ECO:0007669"/>
    <property type="project" value="TreeGrafter"/>
</dbReference>
<evidence type="ECO:0000256" key="2">
    <source>
        <dbReference type="ARBA" id="ARBA00023163"/>
    </source>
</evidence>
<keyword evidence="2" id="KW-0804">Transcription</keyword>
<evidence type="ECO:0000259" key="3">
    <source>
        <dbReference type="PROSITE" id="PS51076"/>
    </source>
</evidence>
<dbReference type="STRING" id="10195.A0A3M7S4A3"/>
<reference evidence="4 5" key="1">
    <citation type="journal article" date="2018" name="Sci. Rep.">
        <title>Genomic signatures of local adaptation to the degree of environmental predictability in rotifers.</title>
        <authorList>
            <person name="Franch-Gras L."/>
            <person name="Hahn C."/>
            <person name="Garcia-Roger E.M."/>
            <person name="Carmona M.J."/>
            <person name="Serra M."/>
            <person name="Gomez A."/>
        </authorList>
    </citation>
    <scope>NUCLEOTIDE SEQUENCE [LARGE SCALE GENOMIC DNA]</scope>
    <source>
        <strain evidence="4">HYR1</strain>
    </source>
</reference>
<dbReference type="SUPFAM" id="SSF49879">
    <property type="entry name" value="SMAD/FHA domain"/>
    <property type="match status" value="1"/>
</dbReference>
<dbReference type="OrthoDB" id="10499156at2759"/>
<feature type="domain" description="MH2" evidence="3">
    <location>
        <begin position="49"/>
        <end position="229"/>
    </location>
</feature>
<accession>A0A3M7S4A3</accession>
<dbReference type="GO" id="GO:0070411">
    <property type="term" value="F:I-SMAD binding"/>
    <property type="evidence" value="ECO:0007669"/>
    <property type="project" value="TreeGrafter"/>
</dbReference>
<dbReference type="InterPro" id="IPR008984">
    <property type="entry name" value="SMAD_FHA_dom_sf"/>
</dbReference>
<dbReference type="InterPro" id="IPR017855">
    <property type="entry name" value="SMAD-like_dom_sf"/>
</dbReference>
<protein>
    <submittedName>
        <fullName evidence="4">Mothers against decapentaplegic-like protein</fullName>
    </submittedName>
</protein>
<dbReference type="GO" id="GO:0140416">
    <property type="term" value="F:transcription regulator inhibitor activity"/>
    <property type="evidence" value="ECO:0007669"/>
    <property type="project" value="TreeGrafter"/>
</dbReference>
<evidence type="ECO:0000256" key="1">
    <source>
        <dbReference type="ARBA" id="ARBA00023015"/>
    </source>
</evidence>
<evidence type="ECO:0000313" key="4">
    <source>
        <dbReference type="EMBL" id="RNA30460.1"/>
    </source>
</evidence>
<dbReference type="GO" id="GO:0006357">
    <property type="term" value="P:regulation of transcription by RNA polymerase II"/>
    <property type="evidence" value="ECO:0007669"/>
    <property type="project" value="TreeGrafter"/>
</dbReference>
<dbReference type="AlphaFoldDB" id="A0A3M7S4A3"/>
<dbReference type="Pfam" id="PF03166">
    <property type="entry name" value="MH2"/>
    <property type="match status" value="1"/>
</dbReference>
<dbReference type="Gene3D" id="2.60.200.10">
    <property type="match status" value="1"/>
</dbReference>
<dbReference type="Proteomes" id="UP000276133">
    <property type="component" value="Unassembled WGS sequence"/>
</dbReference>
<dbReference type="PANTHER" id="PTHR13703">
    <property type="entry name" value="SMAD"/>
    <property type="match status" value="1"/>
</dbReference>
<dbReference type="InterPro" id="IPR001132">
    <property type="entry name" value="SMAD_dom_Dwarfin-type"/>
</dbReference>
<proteinExistence type="predicted"/>
<keyword evidence="1" id="KW-0805">Transcription regulation</keyword>
<name>A0A3M7S4A3_BRAPC</name>
<evidence type="ECO:0000313" key="5">
    <source>
        <dbReference type="Proteomes" id="UP000276133"/>
    </source>
</evidence>
<dbReference type="EMBL" id="REGN01002086">
    <property type="protein sequence ID" value="RNA30460.1"/>
    <property type="molecule type" value="Genomic_DNA"/>
</dbReference>